<reference evidence="13" key="1">
    <citation type="submission" date="2025-08" db="UniProtKB">
        <authorList>
            <consortium name="Ensembl"/>
        </authorList>
    </citation>
    <scope>IDENTIFICATION</scope>
</reference>
<evidence type="ECO:0000256" key="4">
    <source>
        <dbReference type="ARBA" id="ARBA00014185"/>
    </source>
</evidence>
<dbReference type="AlphaFoldDB" id="A0A3Q4I3E9"/>
<accession>A0A3Q4I3E9</accession>
<dbReference type="InterPro" id="IPR002376">
    <property type="entry name" value="Formyl_transf_N"/>
</dbReference>
<comment type="subcellular location">
    <subcellularLocation>
        <location evidence="1">Mitochondrion</location>
    </subcellularLocation>
</comment>
<comment type="similarity">
    <text evidence="2">Belongs to the Fmt family.</text>
</comment>
<dbReference type="Bgee" id="ENSNBRG00000023561">
    <property type="expression patterns" value="Expressed in skeletal muscle tissue and 7 other cell types or tissues"/>
</dbReference>
<dbReference type="InterPro" id="IPR005793">
    <property type="entry name" value="Formyl_trans_C"/>
</dbReference>
<evidence type="ECO:0000256" key="2">
    <source>
        <dbReference type="ARBA" id="ARBA00010699"/>
    </source>
</evidence>
<dbReference type="Pfam" id="PF02911">
    <property type="entry name" value="Formyl_trans_C"/>
    <property type="match status" value="1"/>
</dbReference>
<dbReference type="NCBIfam" id="TIGR00460">
    <property type="entry name" value="fmt"/>
    <property type="match status" value="1"/>
</dbReference>
<evidence type="ECO:0000259" key="11">
    <source>
        <dbReference type="Pfam" id="PF00551"/>
    </source>
</evidence>
<evidence type="ECO:0000256" key="10">
    <source>
        <dbReference type="ARBA" id="ARBA00057846"/>
    </source>
</evidence>
<evidence type="ECO:0000256" key="3">
    <source>
        <dbReference type="ARBA" id="ARBA00012261"/>
    </source>
</evidence>
<keyword evidence="14" id="KW-1185">Reference proteome</keyword>
<proteinExistence type="inferred from homology"/>
<reference evidence="13" key="2">
    <citation type="submission" date="2025-09" db="UniProtKB">
        <authorList>
            <consortium name="Ensembl"/>
        </authorList>
    </citation>
    <scope>IDENTIFICATION</scope>
</reference>
<dbReference type="Gene3D" id="3.40.50.12230">
    <property type="match status" value="1"/>
</dbReference>
<name>A0A3Q4I3E9_NEOBR</name>
<dbReference type="SUPFAM" id="SSF53328">
    <property type="entry name" value="Formyltransferase"/>
    <property type="match status" value="1"/>
</dbReference>
<keyword evidence="6" id="KW-0648">Protein biosynthesis</keyword>
<evidence type="ECO:0000313" key="13">
    <source>
        <dbReference type="Ensembl" id="ENSNBRP00000031000.1"/>
    </source>
</evidence>
<dbReference type="CDD" id="cd08646">
    <property type="entry name" value="FMT_core_Met-tRNA-FMT_N"/>
    <property type="match status" value="1"/>
</dbReference>
<comment type="function">
    <text evidence="10">Methionyl-tRNA formyltransferase that formylates methionyl-tRNA in mitochondria and is crucial for translation initiation.</text>
</comment>
<evidence type="ECO:0000259" key="12">
    <source>
        <dbReference type="Pfam" id="PF02911"/>
    </source>
</evidence>
<keyword evidence="8" id="KW-0496">Mitochondrion</keyword>
<dbReference type="InterPro" id="IPR005794">
    <property type="entry name" value="Fmt"/>
</dbReference>
<dbReference type="STRING" id="32507.ENSNBRP00000031000"/>
<evidence type="ECO:0000256" key="5">
    <source>
        <dbReference type="ARBA" id="ARBA00022679"/>
    </source>
</evidence>
<evidence type="ECO:0000313" key="14">
    <source>
        <dbReference type="Proteomes" id="UP000261580"/>
    </source>
</evidence>
<dbReference type="PANTHER" id="PTHR11138">
    <property type="entry name" value="METHIONYL-TRNA FORMYLTRANSFERASE"/>
    <property type="match status" value="1"/>
</dbReference>
<keyword evidence="7" id="KW-0809">Transit peptide</keyword>
<dbReference type="Pfam" id="PF00551">
    <property type="entry name" value="Formyl_trans_N"/>
    <property type="match status" value="1"/>
</dbReference>
<sequence length="371" mass="41880">MWTSAKTIRAYVETLKRCQRCCVGTVWRGDAGRGQRPLCRVLSSASKPKWRLLFFGTDHFAVESLKLLTSCRCDTSEGMVETLEVVTLAGDVPVKRFAQENHLPLHSWPPDDVNGRFDVGVVVSFGCLLPERLISKFPYGILNVHPSLLPRWRGPAPIFHTILHGDSVTGVSIIQIRPHRFDVGPILNQQLYQVPENCTADELGGTLATMGAHLLINTLMSLSERMENQREQGQTGATFAPKIKMSMSWIVWEEQTCDQIDRLYRAVGSRIPLRTMWMNRTIKLLDFAGKCHVSLSVSFQKESNTLAVCCKDGWVGFRSVLLKKRLTAADFYNGYLHQTQQKDTPRETAEGQFFSKKGGIEVHQMRKNSKL</sequence>
<dbReference type="InterPro" id="IPR041711">
    <property type="entry name" value="Met-tRNA-FMT_N"/>
</dbReference>
<comment type="catalytic activity">
    <reaction evidence="9">
        <text>L-methionyl-tRNA(fMet) + (6R)-10-formyltetrahydrofolate = N-formyl-L-methionyl-tRNA(fMet) + (6S)-5,6,7,8-tetrahydrofolate + H(+)</text>
        <dbReference type="Rhea" id="RHEA:24380"/>
        <dbReference type="Rhea" id="RHEA-COMP:9952"/>
        <dbReference type="Rhea" id="RHEA-COMP:9953"/>
        <dbReference type="ChEBI" id="CHEBI:15378"/>
        <dbReference type="ChEBI" id="CHEBI:57453"/>
        <dbReference type="ChEBI" id="CHEBI:78530"/>
        <dbReference type="ChEBI" id="CHEBI:78844"/>
        <dbReference type="ChEBI" id="CHEBI:195366"/>
        <dbReference type="EC" id="2.1.2.9"/>
    </reaction>
    <physiologicalReaction direction="left-to-right" evidence="9">
        <dbReference type="Rhea" id="RHEA:24381"/>
    </physiologicalReaction>
</comment>
<organism evidence="13 14">
    <name type="scientific">Neolamprologus brichardi</name>
    <name type="common">Fairy cichlid</name>
    <name type="synonym">Lamprologus brichardi</name>
    <dbReference type="NCBI Taxonomy" id="32507"/>
    <lineage>
        <taxon>Eukaryota</taxon>
        <taxon>Metazoa</taxon>
        <taxon>Chordata</taxon>
        <taxon>Craniata</taxon>
        <taxon>Vertebrata</taxon>
        <taxon>Euteleostomi</taxon>
        <taxon>Actinopterygii</taxon>
        <taxon>Neopterygii</taxon>
        <taxon>Teleostei</taxon>
        <taxon>Neoteleostei</taxon>
        <taxon>Acanthomorphata</taxon>
        <taxon>Ovalentaria</taxon>
        <taxon>Cichlomorphae</taxon>
        <taxon>Cichliformes</taxon>
        <taxon>Cichlidae</taxon>
        <taxon>African cichlids</taxon>
        <taxon>Pseudocrenilabrinae</taxon>
        <taxon>Lamprologini</taxon>
        <taxon>Neolamprologus</taxon>
    </lineage>
</organism>
<dbReference type="Ensembl" id="ENSNBRT00000031788.1">
    <property type="protein sequence ID" value="ENSNBRP00000031000.1"/>
    <property type="gene ID" value="ENSNBRG00000023561.1"/>
</dbReference>
<dbReference type="FunFam" id="3.40.50.12230:FF:000003">
    <property type="entry name" value="methionyl-tRNA formyltransferase, mitochondrial"/>
    <property type="match status" value="1"/>
</dbReference>
<keyword evidence="5" id="KW-0808">Transferase</keyword>
<dbReference type="Proteomes" id="UP000261580">
    <property type="component" value="Unassembled WGS sequence"/>
</dbReference>
<feature type="domain" description="Formyl transferase N-terminal" evidence="11">
    <location>
        <begin position="118"/>
        <end position="218"/>
    </location>
</feature>
<dbReference type="InterPro" id="IPR036477">
    <property type="entry name" value="Formyl_transf_N_sf"/>
</dbReference>
<dbReference type="GO" id="GO:0004479">
    <property type="term" value="F:methionyl-tRNA formyltransferase activity"/>
    <property type="evidence" value="ECO:0007669"/>
    <property type="project" value="UniProtKB-EC"/>
</dbReference>
<evidence type="ECO:0000256" key="9">
    <source>
        <dbReference type="ARBA" id="ARBA00052555"/>
    </source>
</evidence>
<dbReference type="EC" id="2.1.2.9" evidence="3"/>
<evidence type="ECO:0000256" key="1">
    <source>
        <dbReference type="ARBA" id="ARBA00004173"/>
    </source>
</evidence>
<evidence type="ECO:0000256" key="7">
    <source>
        <dbReference type="ARBA" id="ARBA00022946"/>
    </source>
</evidence>
<dbReference type="GO" id="GO:0005739">
    <property type="term" value="C:mitochondrion"/>
    <property type="evidence" value="ECO:0007669"/>
    <property type="project" value="UniProtKB-SubCell"/>
</dbReference>
<dbReference type="OMA" id="GASPIHE"/>
<evidence type="ECO:0000256" key="6">
    <source>
        <dbReference type="ARBA" id="ARBA00022917"/>
    </source>
</evidence>
<evidence type="ECO:0000256" key="8">
    <source>
        <dbReference type="ARBA" id="ARBA00023128"/>
    </source>
</evidence>
<dbReference type="PANTHER" id="PTHR11138:SF5">
    <property type="entry name" value="METHIONYL-TRNA FORMYLTRANSFERASE, MITOCHONDRIAL"/>
    <property type="match status" value="1"/>
</dbReference>
<protein>
    <recommendedName>
        <fullName evidence="4">Methionyl-tRNA formyltransferase, mitochondrial</fullName>
        <ecNumber evidence="3">2.1.2.9</ecNumber>
    </recommendedName>
</protein>
<feature type="domain" description="Formyl transferase C-terminal" evidence="12">
    <location>
        <begin position="242"/>
        <end position="335"/>
    </location>
</feature>
<dbReference type="GeneTree" id="ENSGT00390000017828"/>